<dbReference type="GO" id="GO:0005654">
    <property type="term" value="C:nucleoplasm"/>
    <property type="evidence" value="ECO:0007669"/>
    <property type="project" value="TreeGrafter"/>
</dbReference>
<feature type="compositionally biased region" description="Basic residues" evidence="4">
    <location>
        <begin position="25"/>
        <end position="44"/>
    </location>
</feature>
<protein>
    <submittedName>
        <fullName evidence="5">Noc2p family-domain-containing protein</fullName>
    </submittedName>
</protein>
<feature type="region of interest" description="Disordered" evidence="4">
    <location>
        <begin position="1"/>
        <end position="135"/>
    </location>
</feature>
<comment type="caution">
    <text evidence="5">The sequence shown here is derived from an EMBL/GenBank/DDBJ whole genome shotgun (WGS) entry which is preliminary data.</text>
</comment>
<dbReference type="STRING" id="42251.A0A2T7A087"/>
<gene>
    <name evidence="5" type="ORF">B9Z19DRAFT_972447</name>
</gene>
<proteinExistence type="inferred from homology"/>
<feature type="region of interest" description="Disordered" evidence="4">
    <location>
        <begin position="172"/>
        <end position="208"/>
    </location>
</feature>
<comment type="subcellular location">
    <subcellularLocation>
        <location evidence="1">Nucleus</location>
    </subcellularLocation>
</comment>
<sequence>MGRIKKSTRKFEARHLKKTLEDRKAHAKVKQRHQLAEKRRKKKRADGNDDGDAEEQGTKEAKSKDDDVELFEDMSVEQFFQGGFEVPATEKEKKRKKRELKRKREETEKKSNDEEEGEREGEGDDELETHKADLAALAEKDPEFFKFLQENDSELLDFTTAERDDLSGIDIMSEGESEDEAPKKKKKNRPKKGGDEEPAQNDSAGSSIEVTIKDVETWKKALVEEKSLRSLKKVVLAFRAAAHVNDVGNSDNGYKYSITDANVYHELLVLALRHVPNVLNHHLPVKESASGKIRIASDTKKYRSMSPLLKSHSASLLHLLPTLTDAPTQKLLLNSTIPLVPYLLSFRKFLKAYIKAVVDIWATNSSDESTRITAFLVVQRAAVIGDHGLKEMCLKALYAGFVRTSRQTSGYTMQGINLMKNSAGEVFGLDGMDKVGYSAGFGYIRQLAVHLRNSITNNSKDSYKTVYNWQYVHSLDFWSRTLSTHCDGLKEAEAGKESPLRPLIYPLIQVTLGATKLIPTAQYFPLRFYLLRSLLRLSRATGVYIPLTSLLFEVLSSTIFKKKPKPSTFRPLDFSTTIRAPKSYLTTKTYQDGVGEQVVELLSEFFVLHAKSIAFPELAIPAIVQTKRWIKKSPVVNLNNALGVLVGKLETNSKWVQERRNKVEFAPNRIDMVDKFLDEVAWEKTPFGVYVLSQRKVREEKRKIIEESLRQEKAKGRGGDDDDESGDEEGYVSTGEEQSEDEDMEDVEDGDGDEDDSNDDDA</sequence>
<name>A0A2T7A087_TUBBO</name>
<dbReference type="AlphaFoldDB" id="A0A2T7A087"/>
<feature type="compositionally biased region" description="Basic and acidic residues" evidence="4">
    <location>
        <begin position="56"/>
        <end position="65"/>
    </location>
</feature>
<evidence type="ECO:0000313" key="5">
    <source>
        <dbReference type="EMBL" id="PUU81159.1"/>
    </source>
</evidence>
<evidence type="ECO:0000256" key="4">
    <source>
        <dbReference type="SAM" id="MobiDB-lite"/>
    </source>
</evidence>
<evidence type="ECO:0000256" key="3">
    <source>
        <dbReference type="ARBA" id="ARBA00023242"/>
    </source>
</evidence>
<comment type="similarity">
    <text evidence="2">Belongs to the NOC2 family.</text>
</comment>
<reference evidence="5 6" key="1">
    <citation type="submission" date="2017-04" db="EMBL/GenBank/DDBJ databases">
        <title>Draft genome sequence of Tuber borchii Vittad., a whitish edible truffle.</title>
        <authorList>
            <consortium name="DOE Joint Genome Institute"/>
            <person name="Murat C."/>
            <person name="Kuo A."/>
            <person name="Barry K.W."/>
            <person name="Clum A."/>
            <person name="Dockter R.B."/>
            <person name="Fauchery L."/>
            <person name="Iotti M."/>
            <person name="Kohler A."/>
            <person name="Labutti K."/>
            <person name="Lindquist E.A."/>
            <person name="Lipzen A."/>
            <person name="Ohm R.A."/>
            <person name="Wang M."/>
            <person name="Grigoriev I.V."/>
            <person name="Zambonelli A."/>
            <person name="Martin F.M."/>
        </authorList>
    </citation>
    <scope>NUCLEOTIDE SEQUENCE [LARGE SCALE GENOMIC DNA]</scope>
    <source>
        <strain evidence="5 6">Tbo3840</strain>
    </source>
</reference>
<feature type="compositionally biased region" description="Acidic residues" evidence="4">
    <location>
        <begin position="66"/>
        <end position="75"/>
    </location>
</feature>
<feature type="compositionally biased region" description="Basic and acidic residues" evidence="4">
    <location>
        <begin position="708"/>
        <end position="719"/>
    </location>
</feature>
<feature type="compositionally biased region" description="Acidic residues" evidence="4">
    <location>
        <begin position="720"/>
        <end position="730"/>
    </location>
</feature>
<accession>A0A2T7A087</accession>
<dbReference type="GO" id="GO:0030691">
    <property type="term" value="C:Noc2p-Noc3p complex"/>
    <property type="evidence" value="ECO:0007669"/>
    <property type="project" value="TreeGrafter"/>
</dbReference>
<evidence type="ECO:0000313" key="6">
    <source>
        <dbReference type="Proteomes" id="UP000244722"/>
    </source>
</evidence>
<evidence type="ECO:0000256" key="2">
    <source>
        <dbReference type="ARBA" id="ARBA00005907"/>
    </source>
</evidence>
<dbReference type="PANTHER" id="PTHR12687">
    <property type="entry name" value="NUCLEOLAR COMPLEX 2 AND RAD4-RELATED"/>
    <property type="match status" value="1"/>
</dbReference>
<feature type="compositionally biased region" description="Basic and acidic residues" evidence="4">
    <location>
        <begin position="102"/>
        <end position="112"/>
    </location>
</feature>
<dbReference type="EMBL" id="NESQ01000049">
    <property type="protein sequence ID" value="PUU81159.1"/>
    <property type="molecule type" value="Genomic_DNA"/>
</dbReference>
<dbReference type="OrthoDB" id="10266662at2759"/>
<keyword evidence="3" id="KW-0539">Nucleus</keyword>
<evidence type="ECO:0000256" key="1">
    <source>
        <dbReference type="ARBA" id="ARBA00004123"/>
    </source>
</evidence>
<dbReference type="GO" id="GO:0005730">
    <property type="term" value="C:nucleolus"/>
    <property type="evidence" value="ECO:0007669"/>
    <property type="project" value="TreeGrafter"/>
</dbReference>
<feature type="compositionally biased region" description="Acidic residues" evidence="4">
    <location>
        <begin position="113"/>
        <end position="127"/>
    </location>
</feature>
<dbReference type="GO" id="GO:0030690">
    <property type="term" value="C:Noc1p-Noc2p complex"/>
    <property type="evidence" value="ECO:0007669"/>
    <property type="project" value="TreeGrafter"/>
</dbReference>
<feature type="compositionally biased region" description="Basic and acidic residues" evidence="4">
    <location>
        <begin position="9"/>
        <end position="24"/>
    </location>
</feature>
<dbReference type="Proteomes" id="UP000244722">
    <property type="component" value="Unassembled WGS sequence"/>
</dbReference>
<dbReference type="GO" id="GO:0042273">
    <property type="term" value="P:ribosomal large subunit biogenesis"/>
    <property type="evidence" value="ECO:0007669"/>
    <property type="project" value="TreeGrafter"/>
</dbReference>
<organism evidence="5 6">
    <name type="scientific">Tuber borchii</name>
    <name type="common">White truffle</name>
    <dbReference type="NCBI Taxonomy" id="42251"/>
    <lineage>
        <taxon>Eukaryota</taxon>
        <taxon>Fungi</taxon>
        <taxon>Dikarya</taxon>
        <taxon>Ascomycota</taxon>
        <taxon>Pezizomycotina</taxon>
        <taxon>Pezizomycetes</taxon>
        <taxon>Pezizales</taxon>
        <taxon>Tuberaceae</taxon>
        <taxon>Tuber</taxon>
    </lineage>
</organism>
<dbReference type="Pfam" id="PF03715">
    <property type="entry name" value="Noc2"/>
    <property type="match status" value="1"/>
</dbReference>
<dbReference type="InterPro" id="IPR005343">
    <property type="entry name" value="Noc2"/>
</dbReference>
<feature type="region of interest" description="Disordered" evidence="4">
    <location>
        <begin position="708"/>
        <end position="762"/>
    </location>
</feature>
<keyword evidence="6" id="KW-1185">Reference proteome</keyword>
<dbReference type="PANTHER" id="PTHR12687:SF4">
    <property type="entry name" value="NUCLEOLAR COMPLEX PROTEIN 2 HOMOLOG"/>
    <property type="match status" value="1"/>
</dbReference>
<feature type="compositionally biased region" description="Acidic residues" evidence="4">
    <location>
        <begin position="737"/>
        <end position="762"/>
    </location>
</feature>